<dbReference type="Pfam" id="PF07589">
    <property type="entry name" value="PEP-CTERM"/>
    <property type="match status" value="1"/>
</dbReference>
<dbReference type="Gene3D" id="2.60.40.2130">
    <property type="entry name" value="F-spondin domain"/>
    <property type="match status" value="1"/>
</dbReference>
<comment type="caution">
    <text evidence="3">The sequence shown here is derived from an EMBL/GenBank/DDBJ whole genome shotgun (WGS) entry which is preliminary data.</text>
</comment>
<feature type="signal peptide" evidence="1">
    <location>
        <begin position="1"/>
        <end position="19"/>
    </location>
</feature>
<evidence type="ECO:0000256" key="1">
    <source>
        <dbReference type="SAM" id="SignalP"/>
    </source>
</evidence>
<reference evidence="3 4" key="1">
    <citation type="submission" date="2019-02" db="EMBL/GenBank/DDBJ databases">
        <title>Deep-cultivation of Planctomycetes and their phenomic and genomic characterization uncovers novel biology.</title>
        <authorList>
            <person name="Wiegand S."/>
            <person name="Jogler M."/>
            <person name="Boedeker C."/>
            <person name="Pinto D."/>
            <person name="Vollmers J."/>
            <person name="Rivas-Marin E."/>
            <person name="Kohn T."/>
            <person name="Peeters S.H."/>
            <person name="Heuer A."/>
            <person name="Rast P."/>
            <person name="Oberbeckmann S."/>
            <person name="Bunk B."/>
            <person name="Jeske O."/>
            <person name="Meyerdierks A."/>
            <person name="Storesund J.E."/>
            <person name="Kallscheuer N."/>
            <person name="Luecker S."/>
            <person name="Lage O.M."/>
            <person name="Pohl T."/>
            <person name="Merkel B.J."/>
            <person name="Hornburger P."/>
            <person name="Mueller R.-W."/>
            <person name="Bruemmer F."/>
            <person name="Labrenz M."/>
            <person name="Spormann A.M."/>
            <person name="Op Den Camp H."/>
            <person name="Overmann J."/>
            <person name="Amann R."/>
            <person name="Jetten M.S.M."/>
            <person name="Mascher T."/>
            <person name="Medema M.H."/>
            <person name="Devos D.P."/>
            <person name="Kaster A.-K."/>
            <person name="Ovreas L."/>
            <person name="Rohde M."/>
            <person name="Galperin M.Y."/>
            <person name="Jogler C."/>
        </authorList>
    </citation>
    <scope>NUCLEOTIDE SEQUENCE [LARGE SCALE GENOMIC DNA]</scope>
    <source>
        <strain evidence="3 4">Pla111</strain>
    </source>
</reference>
<keyword evidence="4" id="KW-1185">Reference proteome</keyword>
<dbReference type="EMBL" id="SJPH01000001">
    <property type="protein sequence ID" value="TWT48502.1"/>
    <property type="molecule type" value="Genomic_DNA"/>
</dbReference>
<dbReference type="InterPro" id="IPR009465">
    <property type="entry name" value="Spondin_N"/>
</dbReference>
<dbReference type="InterPro" id="IPR038678">
    <property type="entry name" value="Spondin_N_sf"/>
</dbReference>
<dbReference type="NCBIfam" id="NF038123">
    <property type="entry name" value="NF038123_dom"/>
    <property type="match status" value="1"/>
</dbReference>
<dbReference type="InterPro" id="IPR013424">
    <property type="entry name" value="Ice-binding_C"/>
</dbReference>
<dbReference type="NCBIfam" id="TIGR02595">
    <property type="entry name" value="PEP_CTERM"/>
    <property type="match status" value="1"/>
</dbReference>
<sequence precursor="true">MQRLALTMAALLVSSAAVAQPLTITVENLSGTDGFFLTPVWYGFHNGSFDLFSPGSPASPGLEALAEDGIVSVLQGEFAAPGRLQGVIANPAGFPGAPIIDAGETATTQVTPINPAGYRYFSYASMVIPSNDAFIGNGNPTAYEIFNAAGEFNGTRVIEIFGSNIWDSGTEVNDTFGAAFSTVGGTATDEGGVVALHTGLANFEGTGTPAGFNVAVGAAPGAGDLIARITISQVPEPASLGLIGTIVMAAAGARRRS</sequence>
<evidence type="ECO:0000313" key="3">
    <source>
        <dbReference type="EMBL" id="TWT48502.1"/>
    </source>
</evidence>
<dbReference type="OrthoDB" id="264824at2"/>
<evidence type="ECO:0000313" key="4">
    <source>
        <dbReference type="Proteomes" id="UP000318995"/>
    </source>
</evidence>
<name>A0A5C5WFF9_9BACT</name>
<feature type="chain" id="PRO_5022810659" evidence="1">
    <location>
        <begin position="20"/>
        <end position="257"/>
    </location>
</feature>
<gene>
    <name evidence="3" type="ORF">Pla111_02720</name>
</gene>
<organism evidence="3 4">
    <name type="scientific">Botrimarina hoheduenensis</name>
    <dbReference type="NCBI Taxonomy" id="2528000"/>
    <lineage>
        <taxon>Bacteria</taxon>
        <taxon>Pseudomonadati</taxon>
        <taxon>Planctomycetota</taxon>
        <taxon>Planctomycetia</taxon>
        <taxon>Pirellulales</taxon>
        <taxon>Lacipirellulaceae</taxon>
        <taxon>Botrimarina</taxon>
    </lineage>
</organism>
<feature type="domain" description="Ice-binding protein C-terminal" evidence="2">
    <location>
        <begin position="233"/>
        <end position="256"/>
    </location>
</feature>
<protein>
    <submittedName>
        <fullName evidence="3">Spondin</fullName>
    </submittedName>
</protein>
<accession>A0A5C5WFF9</accession>
<dbReference type="AlphaFoldDB" id="A0A5C5WFF9"/>
<evidence type="ECO:0000259" key="2">
    <source>
        <dbReference type="Pfam" id="PF07589"/>
    </source>
</evidence>
<keyword evidence="1" id="KW-0732">Signal</keyword>
<dbReference type="Proteomes" id="UP000318995">
    <property type="component" value="Unassembled WGS sequence"/>
</dbReference>
<proteinExistence type="predicted"/>